<protein>
    <submittedName>
        <fullName evidence="7">Major facilitator superfamily domain general substrate transporter</fullName>
    </submittedName>
</protein>
<evidence type="ECO:0000313" key="7">
    <source>
        <dbReference type="EMBL" id="KAJ5740323.1"/>
    </source>
</evidence>
<feature type="transmembrane region" description="Helical" evidence="5">
    <location>
        <begin position="140"/>
        <end position="157"/>
    </location>
</feature>
<keyword evidence="6" id="KW-0732">Signal</keyword>
<dbReference type="AlphaFoldDB" id="A0AAD6N0H5"/>
<evidence type="ECO:0000313" key="8">
    <source>
        <dbReference type="Proteomes" id="UP001215712"/>
    </source>
</evidence>
<dbReference type="PANTHER" id="PTHR23507:SF1">
    <property type="entry name" value="FI18259P1-RELATED"/>
    <property type="match status" value="1"/>
</dbReference>
<comment type="subcellular location">
    <subcellularLocation>
        <location evidence="1">Membrane</location>
        <topology evidence="1">Multi-pass membrane protein</topology>
    </subcellularLocation>
</comment>
<gene>
    <name evidence="7" type="ORF">N7493_000195</name>
</gene>
<organism evidence="7 8">
    <name type="scientific">Penicillium malachiteum</name>
    <dbReference type="NCBI Taxonomy" id="1324776"/>
    <lineage>
        <taxon>Eukaryota</taxon>
        <taxon>Fungi</taxon>
        <taxon>Dikarya</taxon>
        <taxon>Ascomycota</taxon>
        <taxon>Pezizomycotina</taxon>
        <taxon>Eurotiomycetes</taxon>
        <taxon>Eurotiomycetidae</taxon>
        <taxon>Eurotiales</taxon>
        <taxon>Aspergillaceae</taxon>
        <taxon>Penicillium</taxon>
    </lineage>
</organism>
<keyword evidence="3 5" id="KW-1133">Transmembrane helix</keyword>
<keyword evidence="8" id="KW-1185">Reference proteome</keyword>
<evidence type="ECO:0000256" key="1">
    <source>
        <dbReference type="ARBA" id="ARBA00004141"/>
    </source>
</evidence>
<feature type="signal peptide" evidence="6">
    <location>
        <begin position="1"/>
        <end position="19"/>
    </location>
</feature>
<keyword evidence="2 5" id="KW-0812">Transmembrane</keyword>
<feature type="chain" id="PRO_5041899778" evidence="6">
    <location>
        <begin position="20"/>
        <end position="276"/>
    </location>
</feature>
<dbReference type="Gene3D" id="1.20.1250.20">
    <property type="entry name" value="MFS general substrate transporter like domains"/>
    <property type="match status" value="1"/>
</dbReference>
<dbReference type="PANTHER" id="PTHR23507">
    <property type="entry name" value="ZGC:174356"/>
    <property type="match status" value="1"/>
</dbReference>
<evidence type="ECO:0000256" key="2">
    <source>
        <dbReference type="ARBA" id="ARBA00022692"/>
    </source>
</evidence>
<sequence length="276" mass="30103">MTLVPFVLIPLFFVPETLLSLKQEPSKPNTHEEEPEEPQHHVSSYLKQSLHLFKESLASLQSRSISIIIATCLIREPEFIGTSQFFGQYVSKCFNWTLAETGYLRTLRGITQMLVLLAILPALSKFLLRWQTPAARDLTLARGSVIIATIGVLWMAAPQIEITITGLGIQSLGGGLGPLSRSLANTFVSPEDISKLNTLMGIVETAGSLFAGPALAWLFEIGMKKGGLLIGLPYFGLAAAFLFCVLGLFLVHAPVEEDPDGDDCLSIECVEDDVRS</sequence>
<name>A0AAD6N0H5_9EURO</name>
<evidence type="ECO:0000256" key="4">
    <source>
        <dbReference type="ARBA" id="ARBA00023136"/>
    </source>
</evidence>
<dbReference type="GO" id="GO:0016020">
    <property type="term" value="C:membrane"/>
    <property type="evidence" value="ECO:0007669"/>
    <property type="project" value="UniProtKB-SubCell"/>
</dbReference>
<keyword evidence="4 5" id="KW-0472">Membrane</keyword>
<dbReference type="Proteomes" id="UP001215712">
    <property type="component" value="Unassembled WGS sequence"/>
</dbReference>
<reference evidence="7" key="1">
    <citation type="journal article" date="2023" name="IMA Fungus">
        <title>Comparative genomic study of the Penicillium genus elucidates a diverse pangenome and 15 lateral gene transfer events.</title>
        <authorList>
            <person name="Petersen C."/>
            <person name="Sorensen T."/>
            <person name="Nielsen M.R."/>
            <person name="Sondergaard T.E."/>
            <person name="Sorensen J.L."/>
            <person name="Fitzpatrick D.A."/>
            <person name="Frisvad J.C."/>
            <person name="Nielsen K.L."/>
        </authorList>
    </citation>
    <scope>NUCLEOTIDE SEQUENCE</scope>
    <source>
        <strain evidence="7">IBT 17514</strain>
    </source>
</reference>
<feature type="transmembrane region" description="Helical" evidence="5">
    <location>
        <begin position="231"/>
        <end position="251"/>
    </location>
</feature>
<dbReference type="EMBL" id="JAQJAN010000001">
    <property type="protein sequence ID" value="KAJ5740323.1"/>
    <property type="molecule type" value="Genomic_DNA"/>
</dbReference>
<proteinExistence type="predicted"/>
<reference evidence="7" key="2">
    <citation type="submission" date="2023-01" db="EMBL/GenBank/DDBJ databases">
        <authorList>
            <person name="Petersen C."/>
        </authorList>
    </citation>
    <scope>NUCLEOTIDE SEQUENCE</scope>
    <source>
        <strain evidence="7">IBT 17514</strain>
    </source>
</reference>
<evidence type="ECO:0000256" key="5">
    <source>
        <dbReference type="SAM" id="Phobius"/>
    </source>
</evidence>
<dbReference type="SUPFAM" id="SSF103473">
    <property type="entry name" value="MFS general substrate transporter"/>
    <property type="match status" value="1"/>
</dbReference>
<dbReference type="InterPro" id="IPR036259">
    <property type="entry name" value="MFS_trans_sf"/>
</dbReference>
<accession>A0AAD6N0H5</accession>
<feature type="transmembrane region" description="Helical" evidence="5">
    <location>
        <begin position="110"/>
        <end position="128"/>
    </location>
</feature>
<comment type="caution">
    <text evidence="7">The sequence shown here is derived from an EMBL/GenBank/DDBJ whole genome shotgun (WGS) entry which is preliminary data.</text>
</comment>
<feature type="transmembrane region" description="Helical" evidence="5">
    <location>
        <begin position="199"/>
        <end position="219"/>
    </location>
</feature>
<dbReference type="GO" id="GO:0022857">
    <property type="term" value="F:transmembrane transporter activity"/>
    <property type="evidence" value="ECO:0007669"/>
    <property type="project" value="TreeGrafter"/>
</dbReference>
<evidence type="ECO:0000256" key="6">
    <source>
        <dbReference type="SAM" id="SignalP"/>
    </source>
</evidence>
<evidence type="ECO:0000256" key="3">
    <source>
        <dbReference type="ARBA" id="ARBA00022989"/>
    </source>
</evidence>